<dbReference type="InterPro" id="IPR042070">
    <property type="entry name" value="PucR_C-HTH_sf"/>
</dbReference>
<reference evidence="7" key="1">
    <citation type="submission" date="2017-08" db="EMBL/GenBank/DDBJ databases">
        <authorList>
            <person name="Varghese N."/>
            <person name="Submissions S."/>
        </authorList>
    </citation>
    <scope>NUCLEOTIDE SEQUENCE [LARGE SCALE GENOMIC DNA]</scope>
    <source>
        <strain evidence="7">DSM 4725</strain>
    </source>
</reference>
<dbReference type="Gene3D" id="1.10.10.2840">
    <property type="entry name" value="PucR C-terminal helix-turn-helix domain"/>
    <property type="match status" value="1"/>
</dbReference>
<dbReference type="Pfam" id="PF13556">
    <property type="entry name" value="HTH_30"/>
    <property type="match status" value="1"/>
</dbReference>
<sequence>MPEPFQPDQARTCPPCRPGDGGAGRTSVLGEVAAELLDGGLDALAAEVVQQLRTAEKAYRRLDAVVLLAEVGVLLDATLGRLAGETPSADASATEVVALGRRRAEQNVPLAVALRGLRSVTAAVWRAVAERAAARPAEEMAACLQESVALWAVLDEQAGALARGHDAGLTALLDADRERRRVLLDALVDGRLGEWSRLGGSLVRLGLPEEGPYVAVSAEPVAAGAPALPGVEEFLAGHGVRSAWRTTADGTVGIVAIGEWRTVTSIRELLGALATGRVGLSRSYDDALQTSAAVARAMVARRCLPAGAVGVTAIDDDPVAALLASSVETSTEVSRLLLGAVMELPDVEQQTLLATLATWLATNGNSTETGRLLFCHRNTVRNRLARLEQLSGQSLEDPRSVARLFVAVEALRLLDPSVLGDAGSS</sequence>
<feature type="region of interest" description="Disordered" evidence="2">
    <location>
        <begin position="1"/>
        <end position="24"/>
    </location>
</feature>
<name>A0A285V6Q4_9ACTN</name>
<dbReference type="Proteomes" id="UP000219435">
    <property type="component" value="Unassembled WGS sequence"/>
</dbReference>
<dbReference type="RefSeq" id="WP_141437120.1">
    <property type="nucleotide sequence ID" value="NZ_OBQI01000003.1"/>
</dbReference>
<feature type="domain" description="PucR C-terminal helix-turn-helix" evidence="3">
    <location>
        <begin position="352"/>
        <end position="410"/>
    </location>
</feature>
<evidence type="ECO:0000259" key="3">
    <source>
        <dbReference type="Pfam" id="PF13556"/>
    </source>
</evidence>
<evidence type="ECO:0000313" key="6">
    <source>
        <dbReference type="EMBL" id="SOC49795.1"/>
    </source>
</evidence>
<gene>
    <name evidence="6" type="ORF">SAMN05660748_2527</name>
</gene>
<dbReference type="InterPro" id="IPR041522">
    <property type="entry name" value="CdaR_GGDEF"/>
</dbReference>
<dbReference type="Pfam" id="PF14361">
    <property type="entry name" value="RsbRD_N"/>
    <property type="match status" value="1"/>
</dbReference>
<proteinExistence type="inferred from homology"/>
<protein>
    <submittedName>
        <fullName evidence="6">PucR C-terminal helix-turn-helix domain-containing protein</fullName>
    </submittedName>
</protein>
<evidence type="ECO:0000259" key="4">
    <source>
        <dbReference type="Pfam" id="PF14361"/>
    </source>
</evidence>
<dbReference type="AlphaFoldDB" id="A0A285V6Q4"/>
<evidence type="ECO:0000256" key="2">
    <source>
        <dbReference type="SAM" id="MobiDB-lite"/>
    </source>
</evidence>
<dbReference type="Pfam" id="PF17853">
    <property type="entry name" value="GGDEF_2"/>
    <property type="match status" value="1"/>
</dbReference>
<keyword evidence="7" id="KW-1185">Reference proteome</keyword>
<dbReference type="OrthoDB" id="3190266at2"/>
<dbReference type="InterPro" id="IPR051448">
    <property type="entry name" value="CdaR-like_regulators"/>
</dbReference>
<dbReference type="InterPro" id="IPR025736">
    <property type="entry name" value="PucR_C-HTH_dom"/>
</dbReference>
<evidence type="ECO:0000256" key="1">
    <source>
        <dbReference type="ARBA" id="ARBA00006754"/>
    </source>
</evidence>
<feature type="domain" description="RsbT co-antagonist protein RsbRD N-terminal" evidence="4">
    <location>
        <begin position="42"/>
        <end position="180"/>
    </location>
</feature>
<comment type="similarity">
    <text evidence="1">Belongs to the CdaR family.</text>
</comment>
<accession>A0A285V6Q4</accession>
<dbReference type="EMBL" id="OBQI01000003">
    <property type="protein sequence ID" value="SOC49795.1"/>
    <property type="molecule type" value="Genomic_DNA"/>
</dbReference>
<dbReference type="PANTHER" id="PTHR33744:SF1">
    <property type="entry name" value="DNA-BINDING TRANSCRIPTIONAL ACTIVATOR ADER"/>
    <property type="match status" value="1"/>
</dbReference>
<dbReference type="PANTHER" id="PTHR33744">
    <property type="entry name" value="CARBOHYDRATE DIACID REGULATOR"/>
    <property type="match status" value="1"/>
</dbReference>
<organism evidence="6 7">
    <name type="scientific">Blastococcus aggregatus</name>
    <dbReference type="NCBI Taxonomy" id="38502"/>
    <lineage>
        <taxon>Bacteria</taxon>
        <taxon>Bacillati</taxon>
        <taxon>Actinomycetota</taxon>
        <taxon>Actinomycetes</taxon>
        <taxon>Geodermatophilales</taxon>
        <taxon>Geodermatophilaceae</taxon>
        <taxon>Blastococcus</taxon>
    </lineage>
</organism>
<dbReference type="InterPro" id="IPR025751">
    <property type="entry name" value="RsbRD_N_dom"/>
</dbReference>
<feature type="domain" description="CdaR GGDEF-like" evidence="5">
    <location>
        <begin position="204"/>
        <end position="302"/>
    </location>
</feature>
<evidence type="ECO:0000313" key="7">
    <source>
        <dbReference type="Proteomes" id="UP000219435"/>
    </source>
</evidence>
<evidence type="ECO:0000259" key="5">
    <source>
        <dbReference type="Pfam" id="PF17853"/>
    </source>
</evidence>